<organism evidence="10 11">
    <name type="scientific">Desulfobulbus oligotrophicus</name>
    <dbReference type="NCBI Taxonomy" id="1909699"/>
    <lineage>
        <taxon>Bacteria</taxon>
        <taxon>Pseudomonadati</taxon>
        <taxon>Thermodesulfobacteriota</taxon>
        <taxon>Desulfobulbia</taxon>
        <taxon>Desulfobulbales</taxon>
        <taxon>Desulfobulbaceae</taxon>
        <taxon>Desulfobulbus</taxon>
    </lineage>
</organism>
<dbReference type="PROSITE" id="PS01195">
    <property type="entry name" value="PEPT_TRNA_HYDROL_1"/>
    <property type="match status" value="1"/>
</dbReference>
<comment type="catalytic activity">
    <reaction evidence="7 8">
        <text>an N-acyl-L-alpha-aminoacyl-tRNA + H2O = an N-acyl-L-amino acid + a tRNA + H(+)</text>
        <dbReference type="Rhea" id="RHEA:54448"/>
        <dbReference type="Rhea" id="RHEA-COMP:10123"/>
        <dbReference type="Rhea" id="RHEA-COMP:13883"/>
        <dbReference type="ChEBI" id="CHEBI:15377"/>
        <dbReference type="ChEBI" id="CHEBI:15378"/>
        <dbReference type="ChEBI" id="CHEBI:59874"/>
        <dbReference type="ChEBI" id="CHEBI:78442"/>
        <dbReference type="ChEBI" id="CHEBI:138191"/>
        <dbReference type="EC" id="3.1.1.29"/>
    </reaction>
</comment>
<dbReference type="SUPFAM" id="SSF53178">
    <property type="entry name" value="Peptidyl-tRNA hydrolase-like"/>
    <property type="match status" value="1"/>
</dbReference>
<dbReference type="Gene3D" id="3.40.50.1470">
    <property type="entry name" value="Peptidyl-tRNA hydrolase"/>
    <property type="match status" value="1"/>
</dbReference>
<evidence type="ECO:0000256" key="9">
    <source>
        <dbReference type="RuleBase" id="RU004320"/>
    </source>
</evidence>
<dbReference type="EC" id="3.1.1.29" evidence="1 7"/>
<dbReference type="HAMAP" id="MF_00083">
    <property type="entry name" value="Pept_tRNA_hydro_bact"/>
    <property type="match status" value="1"/>
</dbReference>
<dbReference type="AlphaFoldDB" id="A0A7T5VAN6"/>
<comment type="subunit">
    <text evidence="7">Monomer.</text>
</comment>
<dbReference type="RefSeq" id="WP_199263208.1">
    <property type="nucleotide sequence ID" value="NZ_CP054140.1"/>
</dbReference>
<dbReference type="GO" id="GO:0000049">
    <property type="term" value="F:tRNA binding"/>
    <property type="evidence" value="ECO:0007669"/>
    <property type="project" value="UniProtKB-UniRule"/>
</dbReference>
<feature type="site" description="Stabilizes the basic form of H active site to accept a proton" evidence="7">
    <location>
        <position position="95"/>
    </location>
</feature>
<evidence type="ECO:0000256" key="4">
    <source>
        <dbReference type="ARBA" id="ARBA00022884"/>
    </source>
</evidence>
<feature type="active site" description="Proton acceptor" evidence="7">
    <location>
        <position position="23"/>
    </location>
</feature>
<evidence type="ECO:0000256" key="2">
    <source>
        <dbReference type="ARBA" id="ARBA00022555"/>
    </source>
</evidence>
<evidence type="ECO:0000313" key="11">
    <source>
        <dbReference type="Proteomes" id="UP000596092"/>
    </source>
</evidence>
<evidence type="ECO:0000256" key="7">
    <source>
        <dbReference type="HAMAP-Rule" id="MF_00083"/>
    </source>
</evidence>
<dbReference type="FunFam" id="3.40.50.1470:FF:000001">
    <property type="entry name" value="Peptidyl-tRNA hydrolase"/>
    <property type="match status" value="1"/>
</dbReference>
<feature type="binding site" evidence="7">
    <location>
        <position position="68"/>
    </location>
    <ligand>
        <name>tRNA</name>
        <dbReference type="ChEBI" id="CHEBI:17843"/>
    </ligand>
</feature>
<feature type="site" description="Discriminates between blocked and unblocked aminoacyl-tRNA" evidence="7">
    <location>
        <position position="13"/>
    </location>
</feature>
<dbReference type="PANTHER" id="PTHR17224">
    <property type="entry name" value="PEPTIDYL-TRNA HYDROLASE"/>
    <property type="match status" value="1"/>
</dbReference>
<comment type="function">
    <text evidence="7">Hydrolyzes ribosome-free peptidyl-tRNAs (with 1 or more amino acids incorporated), which drop off the ribosome during protein synthesis, or as a result of ribosome stalling.</text>
</comment>
<evidence type="ECO:0000256" key="6">
    <source>
        <dbReference type="ARBA" id="ARBA00050038"/>
    </source>
</evidence>
<gene>
    <name evidence="7" type="primary">pth</name>
    <name evidence="10" type="ORF">HP555_00120</name>
</gene>
<comment type="subcellular location">
    <subcellularLocation>
        <location evidence="7">Cytoplasm</location>
    </subcellularLocation>
</comment>
<dbReference type="GO" id="GO:0005737">
    <property type="term" value="C:cytoplasm"/>
    <property type="evidence" value="ECO:0007669"/>
    <property type="project" value="UniProtKB-SubCell"/>
</dbReference>
<dbReference type="InterPro" id="IPR036416">
    <property type="entry name" value="Pept_tRNA_hydro_sf"/>
</dbReference>
<dbReference type="Pfam" id="PF01195">
    <property type="entry name" value="Pept_tRNA_hydro"/>
    <property type="match status" value="1"/>
</dbReference>
<evidence type="ECO:0000256" key="5">
    <source>
        <dbReference type="ARBA" id="ARBA00038063"/>
    </source>
</evidence>
<dbReference type="PANTHER" id="PTHR17224:SF1">
    <property type="entry name" value="PEPTIDYL-TRNA HYDROLASE"/>
    <property type="match status" value="1"/>
</dbReference>
<evidence type="ECO:0000256" key="3">
    <source>
        <dbReference type="ARBA" id="ARBA00022801"/>
    </source>
</evidence>
<dbReference type="GO" id="GO:0006515">
    <property type="term" value="P:protein quality control for misfolded or incompletely synthesized proteins"/>
    <property type="evidence" value="ECO:0007669"/>
    <property type="project" value="UniProtKB-UniRule"/>
</dbReference>
<keyword evidence="2 7" id="KW-0820">tRNA-binding</keyword>
<dbReference type="GO" id="GO:0072344">
    <property type="term" value="P:rescue of stalled ribosome"/>
    <property type="evidence" value="ECO:0007669"/>
    <property type="project" value="UniProtKB-UniRule"/>
</dbReference>
<comment type="similarity">
    <text evidence="5 7 9">Belongs to the PTH family.</text>
</comment>
<sequence length="198" mass="21958">MSENRFLLVGLGNPGSKYHLTRHNVGFFFVDYLADSYGWKIDTLKMKGCYCQGRLWGAQVFLLKPQTYMNRSGESVRSFLDYFKISSDHLLVLHDDIDLQSGRIKVVSKGGAGGHNGVRSVIQHLGTQNINRLRIGIGRPACDSSGKQQSVEQFVLSPLNQVELALFEQQCPVVAEAAGLFVRKGVQEAMNQINGLVV</sequence>
<dbReference type="NCBIfam" id="TIGR00447">
    <property type="entry name" value="pth"/>
    <property type="match status" value="1"/>
</dbReference>
<dbReference type="InterPro" id="IPR001328">
    <property type="entry name" value="Pept_tRNA_hydro"/>
</dbReference>
<keyword evidence="3 7" id="KW-0378">Hydrolase</keyword>
<evidence type="ECO:0000256" key="1">
    <source>
        <dbReference type="ARBA" id="ARBA00013260"/>
    </source>
</evidence>
<accession>A0A7T5VAN6</accession>
<feature type="binding site" evidence="7">
    <location>
        <position position="116"/>
    </location>
    <ligand>
        <name>tRNA</name>
        <dbReference type="ChEBI" id="CHEBI:17843"/>
    </ligand>
</feature>
<dbReference type="Proteomes" id="UP000596092">
    <property type="component" value="Chromosome"/>
</dbReference>
<proteinExistence type="inferred from homology"/>
<dbReference type="CDD" id="cd00462">
    <property type="entry name" value="PTH"/>
    <property type="match status" value="1"/>
</dbReference>
<reference evidence="10 11" key="1">
    <citation type="submission" date="2020-05" db="EMBL/GenBank/DDBJ databases">
        <title>Complete genome of Desulfobulbus oligotrophicus.</title>
        <authorList>
            <person name="Podar M."/>
        </authorList>
    </citation>
    <scope>NUCLEOTIDE SEQUENCE [LARGE SCALE GENOMIC DNA]</scope>
    <source>
        <strain evidence="10 11">Prop6</strain>
    </source>
</reference>
<evidence type="ECO:0000313" key="10">
    <source>
        <dbReference type="EMBL" id="QQG64375.1"/>
    </source>
</evidence>
<dbReference type="PROSITE" id="PS01196">
    <property type="entry name" value="PEPT_TRNA_HYDROL_2"/>
    <property type="match status" value="1"/>
</dbReference>
<keyword evidence="4 7" id="KW-0694">RNA-binding</keyword>
<keyword evidence="11" id="KW-1185">Reference proteome</keyword>
<feature type="binding site" evidence="7">
    <location>
        <position position="18"/>
    </location>
    <ligand>
        <name>tRNA</name>
        <dbReference type="ChEBI" id="CHEBI:17843"/>
    </ligand>
</feature>
<keyword evidence="7" id="KW-0963">Cytoplasm</keyword>
<evidence type="ECO:0000256" key="8">
    <source>
        <dbReference type="RuleBase" id="RU000673"/>
    </source>
</evidence>
<dbReference type="GO" id="GO:0004045">
    <property type="term" value="F:peptidyl-tRNA hydrolase activity"/>
    <property type="evidence" value="ECO:0007669"/>
    <property type="project" value="UniProtKB-UniRule"/>
</dbReference>
<dbReference type="InterPro" id="IPR018171">
    <property type="entry name" value="Pept_tRNA_hydro_CS"/>
</dbReference>
<name>A0A7T5VAN6_9BACT</name>
<comment type="function">
    <text evidence="7">Catalyzes the release of premature peptidyl moieties from peptidyl-tRNA molecules trapped in stalled 50S ribosomal subunits, and thus maintains levels of free tRNAs and 50S ribosomes.</text>
</comment>
<feature type="binding site" evidence="7">
    <location>
        <position position="70"/>
    </location>
    <ligand>
        <name>tRNA</name>
        <dbReference type="ChEBI" id="CHEBI:17843"/>
    </ligand>
</feature>
<protein>
    <recommendedName>
        <fullName evidence="6 7">Peptidyl-tRNA hydrolase</fullName>
        <shortName evidence="7">Pth</shortName>
        <ecNumber evidence="1 7">3.1.1.29</ecNumber>
    </recommendedName>
</protein>
<dbReference type="KEGG" id="dog:HP555_00120"/>
<dbReference type="EMBL" id="CP054140">
    <property type="protein sequence ID" value="QQG64375.1"/>
    <property type="molecule type" value="Genomic_DNA"/>
</dbReference>